<dbReference type="EC" id="2.7.13.3" evidence="2"/>
<evidence type="ECO:0000313" key="9">
    <source>
        <dbReference type="Proteomes" id="UP001595453"/>
    </source>
</evidence>
<comment type="catalytic activity">
    <reaction evidence="1">
        <text>ATP + protein L-histidine = ADP + protein N-phospho-L-histidine.</text>
        <dbReference type="EC" id="2.7.13.3"/>
    </reaction>
</comment>
<dbReference type="Gene3D" id="3.40.50.2300">
    <property type="match status" value="2"/>
</dbReference>
<dbReference type="RefSeq" id="WP_377123347.1">
    <property type="nucleotide sequence ID" value="NZ_JBHRSD010000014.1"/>
</dbReference>
<dbReference type="SUPFAM" id="SSF52172">
    <property type="entry name" value="CheY-like"/>
    <property type="match status" value="2"/>
</dbReference>
<keyword evidence="9" id="KW-1185">Reference proteome</keyword>
<evidence type="ECO:0000256" key="3">
    <source>
        <dbReference type="ARBA" id="ARBA00022553"/>
    </source>
</evidence>
<evidence type="ECO:0000256" key="1">
    <source>
        <dbReference type="ARBA" id="ARBA00000085"/>
    </source>
</evidence>
<evidence type="ECO:0000256" key="2">
    <source>
        <dbReference type="ARBA" id="ARBA00012438"/>
    </source>
</evidence>
<dbReference type="Gene3D" id="1.10.287.130">
    <property type="match status" value="1"/>
</dbReference>
<proteinExistence type="predicted"/>
<dbReference type="InterPro" id="IPR003661">
    <property type="entry name" value="HisK_dim/P_dom"/>
</dbReference>
<evidence type="ECO:0000256" key="5">
    <source>
        <dbReference type="PROSITE-ProRule" id="PRU00169"/>
    </source>
</evidence>
<dbReference type="Proteomes" id="UP001595453">
    <property type="component" value="Unassembled WGS sequence"/>
</dbReference>
<evidence type="ECO:0000259" key="6">
    <source>
        <dbReference type="PROSITE" id="PS50109"/>
    </source>
</evidence>
<dbReference type="InterPro" id="IPR001789">
    <property type="entry name" value="Sig_transdc_resp-reg_receiver"/>
</dbReference>
<evidence type="ECO:0000313" key="8">
    <source>
        <dbReference type="EMBL" id="MFC3032643.1"/>
    </source>
</evidence>
<comment type="caution">
    <text evidence="8">The sequence shown here is derived from an EMBL/GenBank/DDBJ whole genome shotgun (WGS) entry which is preliminary data.</text>
</comment>
<dbReference type="EMBL" id="JBHRSD010000014">
    <property type="protein sequence ID" value="MFC3032643.1"/>
    <property type="molecule type" value="Genomic_DNA"/>
</dbReference>
<evidence type="ECO:0000259" key="7">
    <source>
        <dbReference type="PROSITE" id="PS50110"/>
    </source>
</evidence>
<dbReference type="CDD" id="cd17546">
    <property type="entry name" value="REC_hyHK_CKI1_RcsC-like"/>
    <property type="match status" value="1"/>
</dbReference>
<dbReference type="PROSITE" id="PS50110">
    <property type="entry name" value="RESPONSE_REGULATORY"/>
    <property type="match status" value="2"/>
</dbReference>
<keyword evidence="4" id="KW-0902">Two-component regulatory system</keyword>
<feature type="modified residue" description="4-aspartylphosphate" evidence="5">
    <location>
        <position position="633"/>
    </location>
</feature>
<dbReference type="SMART" id="SM00448">
    <property type="entry name" value="REC"/>
    <property type="match status" value="2"/>
</dbReference>
<dbReference type="PANTHER" id="PTHR45339">
    <property type="entry name" value="HYBRID SIGNAL TRANSDUCTION HISTIDINE KINASE J"/>
    <property type="match status" value="1"/>
</dbReference>
<gene>
    <name evidence="8" type="ORF">ACFOEE_08935</name>
</gene>
<protein>
    <recommendedName>
        <fullName evidence="2">histidine kinase</fullName>
        <ecNumber evidence="2">2.7.13.3</ecNumber>
    </recommendedName>
</protein>
<dbReference type="SUPFAM" id="SSF55874">
    <property type="entry name" value="ATPase domain of HSP90 chaperone/DNA topoisomerase II/histidine kinase"/>
    <property type="match status" value="1"/>
</dbReference>
<feature type="modified residue" description="4-aspartylphosphate" evidence="5">
    <location>
        <position position="79"/>
    </location>
</feature>
<evidence type="ECO:0000256" key="4">
    <source>
        <dbReference type="ARBA" id="ARBA00023012"/>
    </source>
</evidence>
<dbReference type="InterPro" id="IPR003594">
    <property type="entry name" value="HATPase_dom"/>
</dbReference>
<dbReference type="CDD" id="cd16922">
    <property type="entry name" value="HATPase_EvgS-ArcB-TorS-like"/>
    <property type="match status" value="1"/>
</dbReference>
<dbReference type="Pfam" id="PF00072">
    <property type="entry name" value="Response_reg"/>
    <property type="match status" value="2"/>
</dbReference>
<accession>A0ABV7CJB2</accession>
<reference evidence="9" key="1">
    <citation type="journal article" date="2019" name="Int. J. Syst. Evol. Microbiol.">
        <title>The Global Catalogue of Microorganisms (GCM) 10K type strain sequencing project: providing services to taxonomists for standard genome sequencing and annotation.</title>
        <authorList>
            <consortium name="The Broad Institute Genomics Platform"/>
            <consortium name="The Broad Institute Genome Sequencing Center for Infectious Disease"/>
            <person name="Wu L."/>
            <person name="Ma J."/>
        </authorList>
    </citation>
    <scope>NUCLEOTIDE SEQUENCE [LARGE SCALE GENOMIC DNA]</scope>
    <source>
        <strain evidence="9">KCTC 42730</strain>
    </source>
</reference>
<feature type="domain" description="Histidine kinase" evidence="6">
    <location>
        <begin position="344"/>
        <end position="559"/>
    </location>
</feature>
<dbReference type="PRINTS" id="PR00344">
    <property type="entry name" value="BCTRLSENSOR"/>
</dbReference>
<dbReference type="InterPro" id="IPR005467">
    <property type="entry name" value="His_kinase_dom"/>
</dbReference>
<dbReference type="InterPro" id="IPR036890">
    <property type="entry name" value="HATPase_C_sf"/>
</dbReference>
<dbReference type="InterPro" id="IPR004358">
    <property type="entry name" value="Sig_transdc_His_kin-like_C"/>
</dbReference>
<dbReference type="CDD" id="cd00082">
    <property type="entry name" value="HisKA"/>
    <property type="match status" value="1"/>
</dbReference>
<organism evidence="8 9">
    <name type="scientific">Pseudoalteromonas fenneropenaei</name>
    <dbReference type="NCBI Taxonomy" id="1737459"/>
    <lineage>
        <taxon>Bacteria</taxon>
        <taxon>Pseudomonadati</taxon>
        <taxon>Pseudomonadota</taxon>
        <taxon>Gammaproteobacteria</taxon>
        <taxon>Alteromonadales</taxon>
        <taxon>Pseudoalteromonadaceae</taxon>
        <taxon>Pseudoalteromonas</taxon>
    </lineage>
</organism>
<feature type="domain" description="Response regulatory" evidence="7">
    <location>
        <begin position="24"/>
        <end position="148"/>
    </location>
</feature>
<dbReference type="SMART" id="SM00388">
    <property type="entry name" value="HisKA"/>
    <property type="match status" value="1"/>
</dbReference>
<dbReference type="PANTHER" id="PTHR45339:SF1">
    <property type="entry name" value="HYBRID SIGNAL TRANSDUCTION HISTIDINE KINASE J"/>
    <property type="match status" value="1"/>
</dbReference>
<dbReference type="InterPro" id="IPR011006">
    <property type="entry name" value="CheY-like_superfamily"/>
</dbReference>
<dbReference type="Pfam" id="PF02518">
    <property type="entry name" value="HATPase_c"/>
    <property type="match status" value="1"/>
</dbReference>
<dbReference type="InterPro" id="IPR036097">
    <property type="entry name" value="HisK_dim/P_sf"/>
</dbReference>
<dbReference type="SMART" id="SM00387">
    <property type="entry name" value="HATPase_c"/>
    <property type="match status" value="1"/>
</dbReference>
<feature type="domain" description="Response regulatory" evidence="7">
    <location>
        <begin position="584"/>
        <end position="700"/>
    </location>
</feature>
<sequence length="791" mass="88536">MSEFESLFGGEEQQEASSTTSTWKVLIVDDEPDIHALTKLALSNFKFADRSLVFIDAYGGQEARDMLEQHNDIAVILLDVVMETDTAGLEVAKWCREVKGNKLTRIILRTGQPGSAPEKQVMQKYDINDYKNKTELTSERLFATLLGAIRSYDELTRHAGFHQALYNIVECNQALLQSANAEQFINTLILTLPDMLPLLSRAKNQVALALYECDSNNCKQWASHADANWHGLIERLPGLEHTLNLPLQQLNPQQVLIWLHDQQAGERLFLALNYPAAISEDEMLLLHTLASSLATACNNIWLTETLSQMNDELELKVAERTQELTIANQKAEQASVAKSQFLANMSHEIRTPMNAILGFAQVMARSNQLATEHVATLDKITKAGEHLLDIINDVLEISKIEAGAMVLKPVSFSLINLLTELGAMLGLKCEQKGLKFIFDNQVGKEVAVFADQSKIRQVMINLLGNAVKFTDSGTITLRLSYQQSQFLFEVIDSGPGISSHEQTRLFSNFSQGEAGLAKGGTGLGLAISARQVKLMGGNLAVESTLGQGARFYFSLPLDASHEPVAHSQQPDIIQLQLKPGHFLRALIVDDNQDNREVLASVLRGCNIQFDEAANGAEALQRIQDIQYDIAFVDLLMPVMRGDELIERLRQDSRFDKLICIAISAFSLSHEIQYYLSIGFNQFIPKPYRFKEIYECLEHYFAEQFMVTRQQPQLPELPQTVVCLNYHLSPALYDEIQQAAAMNRLSKVRELITQDMLNNPDNRRCADYLLGFIENYDMEGLLSALGTVDHAQ</sequence>
<keyword evidence="3 5" id="KW-0597">Phosphoprotein</keyword>
<dbReference type="Pfam" id="PF00512">
    <property type="entry name" value="HisKA"/>
    <property type="match status" value="1"/>
</dbReference>
<dbReference type="PROSITE" id="PS50109">
    <property type="entry name" value="HIS_KIN"/>
    <property type="match status" value="1"/>
</dbReference>
<name>A0ABV7CJB2_9GAMM</name>
<dbReference type="Gene3D" id="3.30.565.10">
    <property type="entry name" value="Histidine kinase-like ATPase, C-terminal domain"/>
    <property type="match status" value="1"/>
</dbReference>
<dbReference type="SUPFAM" id="SSF47384">
    <property type="entry name" value="Homodimeric domain of signal transducing histidine kinase"/>
    <property type="match status" value="1"/>
</dbReference>